<comment type="caution">
    <text evidence="1">The sequence shown here is derived from an EMBL/GenBank/DDBJ whole genome shotgun (WGS) entry which is preliminary data.</text>
</comment>
<sequence>MTGAYMAAVAFPQLALGVVSTPRTNASEPNAVTTLKPLAAPGFPTAFAVVDRAYTDQQRNHFAAVLVDATVRRDGVGSFVPGRSLRLW</sequence>
<keyword evidence="2" id="KW-1185">Reference proteome</keyword>
<reference evidence="2" key="1">
    <citation type="journal article" date="2019" name="Int. J. Syst. Evol. Microbiol.">
        <title>The Global Catalogue of Microorganisms (GCM) 10K type strain sequencing project: providing services to taxonomists for standard genome sequencing and annotation.</title>
        <authorList>
            <consortium name="The Broad Institute Genomics Platform"/>
            <consortium name="The Broad Institute Genome Sequencing Center for Infectious Disease"/>
            <person name="Wu L."/>
            <person name="Ma J."/>
        </authorList>
    </citation>
    <scope>NUCLEOTIDE SEQUENCE [LARGE SCALE GENOMIC DNA]</scope>
    <source>
        <strain evidence="2">JCM 16904</strain>
    </source>
</reference>
<gene>
    <name evidence="1" type="ORF">GCM10022224_042080</name>
</gene>
<name>A0ABP7BZU4_9ACTN</name>
<accession>A0ABP7BZU4</accession>
<dbReference type="EMBL" id="BAAAZP010000081">
    <property type="protein sequence ID" value="GAA3673433.1"/>
    <property type="molecule type" value="Genomic_DNA"/>
</dbReference>
<evidence type="ECO:0008006" key="3">
    <source>
        <dbReference type="Google" id="ProtNLM"/>
    </source>
</evidence>
<dbReference type="Proteomes" id="UP001500902">
    <property type="component" value="Unassembled WGS sequence"/>
</dbReference>
<evidence type="ECO:0000313" key="1">
    <source>
        <dbReference type="EMBL" id="GAA3673433.1"/>
    </source>
</evidence>
<protein>
    <recommendedName>
        <fullName evidence="3">Transposase DDE domain-containing protein</fullName>
    </recommendedName>
</protein>
<organism evidence="1 2">
    <name type="scientific">Nonomuraea antimicrobica</name>
    <dbReference type="NCBI Taxonomy" id="561173"/>
    <lineage>
        <taxon>Bacteria</taxon>
        <taxon>Bacillati</taxon>
        <taxon>Actinomycetota</taxon>
        <taxon>Actinomycetes</taxon>
        <taxon>Streptosporangiales</taxon>
        <taxon>Streptosporangiaceae</taxon>
        <taxon>Nonomuraea</taxon>
    </lineage>
</organism>
<evidence type="ECO:0000313" key="2">
    <source>
        <dbReference type="Proteomes" id="UP001500902"/>
    </source>
</evidence>
<proteinExistence type="predicted"/>
<dbReference type="RefSeq" id="WP_344880373.1">
    <property type="nucleotide sequence ID" value="NZ_BAAAZP010000081.1"/>
</dbReference>